<proteinExistence type="predicted"/>
<sequence length="158" mass="16634">MAAFGDEYALDPISAFENFPPTNNPSVSGVTLVSGIVYPANAVTGPSTPPLTASYLPNPSSDGTIFITFRLLIILSLVPENTPPTYITSLTFVNAYTSPAGPPFGPGENVPDRYIAKLLYVPGISPPKNVSLPRFTIADTVVPLGSADDNRPNNGLLK</sequence>
<keyword evidence="2" id="KW-1185">Reference proteome</keyword>
<accession>A0A1R1PV44</accession>
<reference evidence="2" key="1">
    <citation type="submission" date="2017-01" db="EMBL/GenBank/DDBJ databases">
        <authorList>
            <person name="Wang Y."/>
            <person name="White M."/>
            <person name="Kvist S."/>
            <person name="Moncalvo J.-M."/>
        </authorList>
    </citation>
    <scope>NUCLEOTIDE SEQUENCE [LARGE SCALE GENOMIC DNA]</scope>
    <source>
        <strain evidence="2">COL-18-3</strain>
    </source>
</reference>
<dbReference type="AlphaFoldDB" id="A0A1R1PV44"/>
<dbReference type="EMBL" id="LSSK01000144">
    <property type="protein sequence ID" value="OMH84814.1"/>
    <property type="molecule type" value="Genomic_DNA"/>
</dbReference>
<organism evidence="1 2">
    <name type="scientific">Zancudomyces culisetae</name>
    <name type="common">Gut fungus</name>
    <name type="synonym">Smittium culisetae</name>
    <dbReference type="NCBI Taxonomy" id="1213189"/>
    <lineage>
        <taxon>Eukaryota</taxon>
        <taxon>Fungi</taxon>
        <taxon>Fungi incertae sedis</taxon>
        <taxon>Zoopagomycota</taxon>
        <taxon>Kickxellomycotina</taxon>
        <taxon>Harpellomycetes</taxon>
        <taxon>Harpellales</taxon>
        <taxon>Legeriomycetaceae</taxon>
        <taxon>Zancudomyces</taxon>
    </lineage>
</organism>
<gene>
    <name evidence="1" type="ORF">AX774_g1647</name>
</gene>
<evidence type="ECO:0000313" key="1">
    <source>
        <dbReference type="EMBL" id="OMH84814.1"/>
    </source>
</evidence>
<comment type="caution">
    <text evidence="1">The sequence shown here is derived from an EMBL/GenBank/DDBJ whole genome shotgun (WGS) entry which is preliminary data.</text>
</comment>
<protein>
    <submittedName>
        <fullName evidence="1">Uncharacterized protein</fullName>
    </submittedName>
</protein>
<evidence type="ECO:0000313" key="2">
    <source>
        <dbReference type="Proteomes" id="UP000188320"/>
    </source>
</evidence>
<name>A0A1R1PV44_ZANCU</name>
<dbReference type="Proteomes" id="UP000188320">
    <property type="component" value="Unassembled WGS sequence"/>
</dbReference>